<dbReference type="PANTHER" id="PTHR43110">
    <property type="entry name" value="THIOL PEROXIDASE"/>
    <property type="match status" value="1"/>
</dbReference>
<dbReference type="InterPro" id="IPR002065">
    <property type="entry name" value="TPX"/>
</dbReference>
<keyword evidence="9" id="KW-1185">Reference proteome</keyword>
<dbReference type="InterPro" id="IPR036249">
    <property type="entry name" value="Thioredoxin-like_sf"/>
</dbReference>
<evidence type="ECO:0000256" key="6">
    <source>
        <dbReference type="HAMAP-Rule" id="MF_00269"/>
    </source>
</evidence>
<dbReference type="RefSeq" id="WP_091812532.1">
    <property type="nucleotide sequence ID" value="NZ_FNNE01000004.1"/>
</dbReference>
<dbReference type="EC" id="1.11.1.24" evidence="6"/>
<dbReference type="EMBL" id="FNNE01000004">
    <property type="protein sequence ID" value="SDW84666.1"/>
    <property type="molecule type" value="Genomic_DNA"/>
</dbReference>
<organism evidence="8 9">
    <name type="scientific">Marinobacter mobilis</name>
    <dbReference type="NCBI Taxonomy" id="488533"/>
    <lineage>
        <taxon>Bacteria</taxon>
        <taxon>Pseudomonadati</taxon>
        <taxon>Pseudomonadota</taxon>
        <taxon>Gammaproteobacteria</taxon>
        <taxon>Pseudomonadales</taxon>
        <taxon>Marinobacteraceae</taxon>
        <taxon>Marinobacter</taxon>
    </lineage>
</organism>
<name>A0A1H2WVY4_9GAMM</name>
<feature type="active site" description="Cysteine sulfenic acid (-SOH) intermediate" evidence="6">
    <location>
        <position position="60"/>
    </location>
</feature>
<keyword evidence="3 6" id="KW-0560">Oxidoreductase</keyword>
<dbReference type="HAMAP" id="MF_00269">
    <property type="entry name" value="Tpx"/>
    <property type="match status" value="1"/>
</dbReference>
<dbReference type="GO" id="GO:0008379">
    <property type="term" value="F:thioredoxin peroxidase activity"/>
    <property type="evidence" value="ECO:0007669"/>
    <property type="project" value="UniProtKB-UniRule"/>
</dbReference>
<sequence>MSKVTLAGSPLEIGGQFPAAGDTAPSFTLTTQSLEDVSLDSYGSRRKILNIVPSLDTGVCAASTRKFNEKASSLDNTVVLVVSADLPFAAGRFCGAEGLDNVVTLSTFRHPDFLNNYGVAIQNGPLAGLCARAVVVLDENNSVIHSELVSEIKQEPDYDAALGAL</sequence>
<dbReference type="NCBIfam" id="NF001808">
    <property type="entry name" value="PRK00522.1"/>
    <property type="match status" value="1"/>
</dbReference>
<keyword evidence="5 6" id="KW-0676">Redox-active center</keyword>
<evidence type="ECO:0000313" key="9">
    <source>
        <dbReference type="Proteomes" id="UP000199675"/>
    </source>
</evidence>
<dbReference type="Pfam" id="PF08534">
    <property type="entry name" value="Redoxin"/>
    <property type="match status" value="1"/>
</dbReference>
<dbReference type="SUPFAM" id="SSF52833">
    <property type="entry name" value="Thioredoxin-like"/>
    <property type="match status" value="1"/>
</dbReference>
<dbReference type="Gene3D" id="3.40.30.10">
    <property type="entry name" value="Glutaredoxin"/>
    <property type="match status" value="1"/>
</dbReference>
<keyword evidence="4 6" id="KW-1015">Disulfide bond</keyword>
<dbReference type="STRING" id="488533.SAMN04487960_104296"/>
<reference evidence="8 9" key="1">
    <citation type="submission" date="2016-10" db="EMBL/GenBank/DDBJ databases">
        <authorList>
            <person name="de Groot N.N."/>
        </authorList>
    </citation>
    <scope>NUCLEOTIDE SEQUENCE [LARGE SCALE GENOMIC DNA]</scope>
    <source>
        <strain evidence="8 9">CGMCC 1.7059</strain>
    </source>
</reference>
<evidence type="ECO:0000256" key="5">
    <source>
        <dbReference type="ARBA" id="ARBA00023284"/>
    </source>
</evidence>
<comment type="subunit">
    <text evidence="6">Homodimer.</text>
</comment>
<evidence type="ECO:0000313" key="8">
    <source>
        <dbReference type="EMBL" id="SDW84666.1"/>
    </source>
</evidence>
<feature type="domain" description="Thioredoxin" evidence="7">
    <location>
        <begin position="18"/>
        <end position="165"/>
    </location>
</feature>
<evidence type="ECO:0000259" key="7">
    <source>
        <dbReference type="PROSITE" id="PS51352"/>
    </source>
</evidence>
<dbReference type="PROSITE" id="PS51352">
    <property type="entry name" value="THIOREDOXIN_2"/>
    <property type="match status" value="1"/>
</dbReference>
<dbReference type="InterPro" id="IPR013740">
    <property type="entry name" value="Redoxin"/>
</dbReference>
<dbReference type="AlphaFoldDB" id="A0A1H2WVY4"/>
<proteinExistence type="inferred from homology"/>
<evidence type="ECO:0000256" key="2">
    <source>
        <dbReference type="ARBA" id="ARBA00022862"/>
    </source>
</evidence>
<protein>
    <recommendedName>
        <fullName evidence="6">Thiol peroxidase</fullName>
        <shortName evidence="6">Tpx</shortName>
        <ecNumber evidence="6">1.11.1.24</ecNumber>
    </recommendedName>
    <alternativeName>
        <fullName evidence="6">Peroxiredoxin tpx</fullName>
        <shortName evidence="6">Prx</shortName>
    </alternativeName>
    <alternativeName>
        <fullName evidence="6">Thioredoxin peroxidase</fullName>
    </alternativeName>
    <alternativeName>
        <fullName evidence="6">Thioredoxin-dependent peroxiredoxin</fullName>
    </alternativeName>
</protein>
<comment type="miscellaneous">
    <text evidence="6">The active site is a conserved redox-active cysteine residue, the peroxidatic cysteine (C(P)), which makes the nucleophilic attack on the peroxide substrate. The peroxide oxidizes the C(P)-SH to cysteine sulfenic acid (C(P)-SOH), which then reacts with another cysteine residue, the resolving cysteine (C(R)), to form a disulfide bridge. The disulfide is subsequently reduced by an appropriate electron donor to complete the catalytic cycle. In this atypical 2-Cys peroxiredoxin, C(R) is present in the same subunit to form an intramolecular disulfide. The disulfide is subsequently reduced by thioredoxin.</text>
</comment>
<dbReference type="OrthoDB" id="9781543at2"/>
<dbReference type="PROSITE" id="PS01265">
    <property type="entry name" value="TPX"/>
    <property type="match status" value="1"/>
</dbReference>
<dbReference type="CDD" id="cd03014">
    <property type="entry name" value="PRX_Atyp2cys"/>
    <property type="match status" value="1"/>
</dbReference>
<evidence type="ECO:0000256" key="4">
    <source>
        <dbReference type="ARBA" id="ARBA00023157"/>
    </source>
</evidence>
<keyword evidence="2 6" id="KW-0049">Antioxidant</keyword>
<comment type="catalytic activity">
    <reaction evidence="6">
        <text>a hydroperoxide + [thioredoxin]-dithiol = an alcohol + [thioredoxin]-disulfide + H2O</text>
        <dbReference type="Rhea" id="RHEA:62620"/>
        <dbReference type="Rhea" id="RHEA-COMP:10698"/>
        <dbReference type="Rhea" id="RHEA-COMP:10700"/>
        <dbReference type="ChEBI" id="CHEBI:15377"/>
        <dbReference type="ChEBI" id="CHEBI:29950"/>
        <dbReference type="ChEBI" id="CHEBI:30879"/>
        <dbReference type="ChEBI" id="CHEBI:35924"/>
        <dbReference type="ChEBI" id="CHEBI:50058"/>
        <dbReference type="EC" id="1.11.1.24"/>
    </reaction>
</comment>
<dbReference type="InterPro" id="IPR018219">
    <property type="entry name" value="Tpx_CS"/>
</dbReference>
<keyword evidence="1 6" id="KW-0575">Peroxidase</keyword>
<dbReference type="InterPro" id="IPR050455">
    <property type="entry name" value="Tpx_Peroxidase_subfamily"/>
</dbReference>
<evidence type="ECO:0000256" key="3">
    <source>
        <dbReference type="ARBA" id="ARBA00023002"/>
    </source>
</evidence>
<dbReference type="PANTHER" id="PTHR43110:SF1">
    <property type="entry name" value="THIOL PEROXIDASE"/>
    <property type="match status" value="1"/>
</dbReference>
<comment type="function">
    <text evidence="6">Thiol-specific peroxidase that catalyzes the reduction of hydrogen peroxide and organic hydroperoxides to water and alcohols, respectively. Plays a role in cell protection against oxidative stress by detoxifying peroxides.</text>
</comment>
<accession>A0A1H2WVY4</accession>
<gene>
    <name evidence="6" type="primary">tpx</name>
    <name evidence="8" type="ORF">SAMN04487960_104296</name>
</gene>
<evidence type="ECO:0000256" key="1">
    <source>
        <dbReference type="ARBA" id="ARBA00022559"/>
    </source>
</evidence>
<dbReference type="InterPro" id="IPR013766">
    <property type="entry name" value="Thioredoxin_domain"/>
</dbReference>
<comment type="similarity">
    <text evidence="6">Belongs to the peroxiredoxin family. Tpx subfamily.</text>
</comment>
<feature type="disulfide bond" description="Redox-active" evidence="6">
    <location>
        <begin position="60"/>
        <end position="94"/>
    </location>
</feature>
<dbReference type="Proteomes" id="UP000199675">
    <property type="component" value="Unassembled WGS sequence"/>
</dbReference>